<reference evidence="1" key="1">
    <citation type="submission" date="2014-09" db="EMBL/GenBank/DDBJ databases">
        <authorList>
            <person name="Magalhaes I.L.F."/>
            <person name="Oliveira U."/>
            <person name="Santos F.R."/>
            <person name="Vidigal T.H.D.A."/>
            <person name="Brescovit A.D."/>
            <person name="Santos A.J."/>
        </authorList>
    </citation>
    <scope>NUCLEOTIDE SEQUENCE</scope>
    <source>
        <tissue evidence="1">Shoot tissue taken approximately 20 cm above the soil surface</tissue>
    </source>
</reference>
<organism evidence="1">
    <name type="scientific">Arundo donax</name>
    <name type="common">Giant reed</name>
    <name type="synonym">Donax arundinaceus</name>
    <dbReference type="NCBI Taxonomy" id="35708"/>
    <lineage>
        <taxon>Eukaryota</taxon>
        <taxon>Viridiplantae</taxon>
        <taxon>Streptophyta</taxon>
        <taxon>Embryophyta</taxon>
        <taxon>Tracheophyta</taxon>
        <taxon>Spermatophyta</taxon>
        <taxon>Magnoliopsida</taxon>
        <taxon>Liliopsida</taxon>
        <taxon>Poales</taxon>
        <taxon>Poaceae</taxon>
        <taxon>PACMAD clade</taxon>
        <taxon>Arundinoideae</taxon>
        <taxon>Arundineae</taxon>
        <taxon>Arundo</taxon>
    </lineage>
</organism>
<evidence type="ECO:0000313" key="1">
    <source>
        <dbReference type="EMBL" id="JAE22745.1"/>
    </source>
</evidence>
<sequence>MTAISLNNSQLKYLVFTPGPFIFVERESLPCFEQKSLDSMD</sequence>
<accession>A0A0A9GCD3</accession>
<protein>
    <submittedName>
        <fullName evidence="1">Uncharacterized protein</fullName>
    </submittedName>
</protein>
<reference evidence="1" key="2">
    <citation type="journal article" date="2015" name="Data Brief">
        <title>Shoot transcriptome of the giant reed, Arundo donax.</title>
        <authorList>
            <person name="Barrero R.A."/>
            <person name="Guerrero F.D."/>
            <person name="Moolhuijzen P."/>
            <person name="Goolsby J.A."/>
            <person name="Tidwell J."/>
            <person name="Bellgard S.E."/>
            <person name="Bellgard M.I."/>
        </authorList>
    </citation>
    <scope>NUCLEOTIDE SEQUENCE</scope>
    <source>
        <tissue evidence="1">Shoot tissue taken approximately 20 cm above the soil surface</tissue>
    </source>
</reference>
<proteinExistence type="predicted"/>
<name>A0A0A9GCD3_ARUDO</name>
<dbReference type="AlphaFoldDB" id="A0A0A9GCD3"/>
<dbReference type="EMBL" id="GBRH01175151">
    <property type="protein sequence ID" value="JAE22745.1"/>
    <property type="molecule type" value="Transcribed_RNA"/>
</dbReference>